<dbReference type="OrthoDB" id="1751653at2"/>
<dbReference type="KEGG" id="faa:HMPREF0389_01224"/>
<evidence type="ECO:0000313" key="1">
    <source>
        <dbReference type="EMBL" id="EFE27972.1"/>
    </source>
</evidence>
<dbReference type="eggNOG" id="ENOG5033V93">
    <property type="taxonomic scope" value="Bacteria"/>
</dbReference>
<protein>
    <submittedName>
        <fullName evidence="1">Uncharacterized protein</fullName>
    </submittedName>
</protein>
<dbReference type="EMBL" id="CP002390">
    <property type="protein sequence ID" value="EFE27972.1"/>
    <property type="molecule type" value="Genomic_DNA"/>
</dbReference>
<keyword evidence="2" id="KW-1185">Reference proteome</keyword>
<sequence>MKIVNLNQLNQQQEIPKITYRPFKTYGDFIYLEKVASSVEQEWTEGIFEFSLESHEMVRIDVGPQVDNPFLFDMEIPFTLSDIEKMSKHNRIYYSLVSQVNDEVILSFYEIDLESRKQLLVVSFSYGVSEFDYLGMELLSEGFFFFRLAETSRNSAGSELVYLVDVSEQAYYSVKDSVLCMTFGEKSVFDSEKGRFLLVEECYLSEEEQFELLTSRDLELAIEVPKGLTEDFVHQNSILIMDFELFLDEVKSGRESLSYQTLDGIFMDGSVRLIGENSTAFYYRQRVYDFVLQRKNDFMSRMMMGHEVIVELNKKSLNTRVVAKERYPNKVVVNHHGLFKVIQSEGCIEIVSLLRNKTLVRYQKHPGLYDSEEFVELANEILIIQCQSKLHHLQEYIKLVDITNENEIISIARDFFVLGDTIFTI</sequence>
<dbReference type="Proteomes" id="UP000007468">
    <property type="component" value="Chromosome"/>
</dbReference>
<dbReference type="RefSeq" id="WP_014263218.1">
    <property type="nucleotide sequence ID" value="NC_016630.1"/>
</dbReference>
<name>D6GSY7_FILAD</name>
<dbReference type="AlphaFoldDB" id="D6GSY7"/>
<evidence type="ECO:0000313" key="2">
    <source>
        <dbReference type="Proteomes" id="UP000007468"/>
    </source>
</evidence>
<dbReference type="PATRIC" id="fig|546269.5.peg.1791"/>
<accession>D6GSY7</accession>
<proteinExistence type="predicted"/>
<reference evidence="2" key="1">
    <citation type="submission" date="2010-12" db="EMBL/GenBank/DDBJ databases">
        <title>The genome sequence of Filifactor alocis strain ATCC 35896.</title>
        <authorList>
            <consortium name="The Broad Institute Genome Sequencing Platform"/>
            <person name="Ward D."/>
            <person name="Earl A."/>
            <person name="Feldgarden M."/>
            <person name="Young S.K."/>
            <person name="Gargeya S."/>
            <person name="Zeng Q."/>
            <person name="Alvarado L."/>
            <person name="Berlin A."/>
            <person name="Bochicchio J."/>
            <person name="Chapman S.B."/>
            <person name="Chen Z."/>
            <person name="Freedman E."/>
            <person name="Gellesch M."/>
            <person name="Goldberg J."/>
            <person name="Griggs A."/>
            <person name="Gujja S."/>
            <person name="Heilman E."/>
            <person name="Heiman D."/>
            <person name="Howarth C."/>
            <person name="Mehta T."/>
            <person name="Neiman D."/>
            <person name="Pearson M."/>
            <person name="Roberts A."/>
            <person name="Saif S."/>
            <person name="Shea T."/>
            <person name="Shenoy N."/>
            <person name="Sisk P."/>
            <person name="Stolte C."/>
            <person name="Sykes S."/>
            <person name="White J."/>
            <person name="Yandava C."/>
            <person name="Izard J."/>
            <person name="Blanton J.M."/>
            <person name="Baranova O.V."/>
            <person name="Tanner A.C."/>
            <person name="Dewhirst F.E."/>
            <person name="Haas B."/>
            <person name="Nusbaum C."/>
            <person name="Birren B."/>
        </authorList>
    </citation>
    <scope>NUCLEOTIDE SEQUENCE [LARGE SCALE GENOMIC DNA]</scope>
    <source>
        <strain evidence="2">ATCC 35896 / D40 B5</strain>
    </source>
</reference>
<gene>
    <name evidence="1" type="ordered locus">HMPREF0389_01224</name>
</gene>
<organism evidence="1 2">
    <name type="scientific">Filifactor alocis (strain ATCC 35896 / CCUG 47790 / D40 B5)</name>
    <name type="common">Fusobacterium alocis</name>
    <dbReference type="NCBI Taxonomy" id="546269"/>
    <lineage>
        <taxon>Bacteria</taxon>
        <taxon>Bacillati</taxon>
        <taxon>Bacillota</taxon>
        <taxon>Clostridia</taxon>
        <taxon>Peptostreptococcales</taxon>
        <taxon>Filifactoraceae</taxon>
        <taxon>Filifactor</taxon>
    </lineage>
</organism>